<dbReference type="EMBL" id="JAUSQU010000001">
    <property type="protein sequence ID" value="MDP9843638.1"/>
    <property type="molecule type" value="Genomic_DNA"/>
</dbReference>
<dbReference type="Pfam" id="PF01978">
    <property type="entry name" value="TrmB"/>
    <property type="match status" value="1"/>
</dbReference>
<dbReference type="InterPro" id="IPR051797">
    <property type="entry name" value="TrmB-like"/>
</dbReference>
<dbReference type="Pfam" id="PF00196">
    <property type="entry name" value="GerE"/>
    <property type="match status" value="1"/>
</dbReference>
<dbReference type="SMART" id="SM00421">
    <property type="entry name" value="HTH_LUXR"/>
    <property type="match status" value="1"/>
</dbReference>
<dbReference type="InterPro" id="IPR000792">
    <property type="entry name" value="Tscrpt_reg_LuxR_C"/>
</dbReference>
<dbReference type="Gene3D" id="1.10.10.10">
    <property type="entry name" value="Winged helix-like DNA-binding domain superfamily/Winged helix DNA-binding domain"/>
    <property type="match status" value="2"/>
</dbReference>
<reference evidence="2 3" key="1">
    <citation type="submission" date="2023-07" db="EMBL/GenBank/DDBJ databases">
        <title>Sequencing the genomes of 1000 actinobacteria strains.</title>
        <authorList>
            <person name="Klenk H.-P."/>
        </authorList>
    </citation>
    <scope>NUCLEOTIDE SEQUENCE [LARGE SCALE GENOMIC DNA]</scope>
    <source>
        <strain evidence="2 3">DSM 46740</strain>
    </source>
</reference>
<keyword evidence="3" id="KW-1185">Reference proteome</keyword>
<proteinExistence type="predicted"/>
<dbReference type="RefSeq" id="WP_307557922.1">
    <property type="nucleotide sequence ID" value="NZ_JAUSQU010000001.1"/>
</dbReference>
<dbReference type="InterPro" id="IPR002831">
    <property type="entry name" value="Tscrpt_reg_TrmB_N"/>
</dbReference>
<evidence type="ECO:0000313" key="2">
    <source>
        <dbReference type="EMBL" id="MDP9843638.1"/>
    </source>
</evidence>
<dbReference type="PANTHER" id="PTHR34293">
    <property type="entry name" value="HTH-TYPE TRANSCRIPTIONAL REGULATOR TRMBL2"/>
    <property type="match status" value="1"/>
</dbReference>
<dbReference type="InterPro" id="IPR036390">
    <property type="entry name" value="WH_DNA-bd_sf"/>
</dbReference>
<name>A0ABT9QA56_9ACTN</name>
<comment type="caution">
    <text evidence="2">The sequence shown here is derived from an EMBL/GenBank/DDBJ whole genome shotgun (WGS) entry which is preliminary data.</text>
</comment>
<feature type="domain" description="HTH luxR-type" evidence="1">
    <location>
        <begin position="273"/>
        <end position="330"/>
    </location>
</feature>
<dbReference type="PANTHER" id="PTHR34293:SF1">
    <property type="entry name" value="HTH-TYPE TRANSCRIPTIONAL REGULATOR TRMBL2"/>
    <property type="match status" value="1"/>
</dbReference>
<dbReference type="SUPFAM" id="SSF46894">
    <property type="entry name" value="C-terminal effector domain of the bipartite response regulators"/>
    <property type="match status" value="1"/>
</dbReference>
<evidence type="ECO:0000259" key="1">
    <source>
        <dbReference type="SMART" id="SM00421"/>
    </source>
</evidence>
<dbReference type="Proteomes" id="UP001225356">
    <property type="component" value="Unassembled WGS sequence"/>
</dbReference>
<dbReference type="InterPro" id="IPR016032">
    <property type="entry name" value="Sig_transdc_resp-reg_C-effctor"/>
</dbReference>
<accession>A0ABT9QA56</accession>
<dbReference type="InterPro" id="IPR036388">
    <property type="entry name" value="WH-like_DNA-bd_sf"/>
</dbReference>
<organism evidence="2 3">
    <name type="scientific">Streptosporangium lutulentum</name>
    <dbReference type="NCBI Taxonomy" id="1461250"/>
    <lineage>
        <taxon>Bacteria</taxon>
        <taxon>Bacillati</taxon>
        <taxon>Actinomycetota</taxon>
        <taxon>Actinomycetes</taxon>
        <taxon>Streptosporangiales</taxon>
        <taxon>Streptosporangiaceae</taxon>
        <taxon>Streptosporangium</taxon>
    </lineage>
</organism>
<dbReference type="SUPFAM" id="SSF46785">
    <property type="entry name" value="Winged helix' DNA-binding domain"/>
    <property type="match status" value="1"/>
</dbReference>
<sequence>MDRRLLDGLGVTATEEGAYRALLRHGPATLTELAAETEASVAGLRRMLPRLEDLGLVARLAGRPLRLVATPPHLALDALAARRQEEIAHSRAAAALLTAEVADRTGPQPEELVEVVIGQAAVARRYLQIERNATEEFLVLVHPPYAVDIGADLEEWAPRSWARVRGIYGPRAFEDPGMFEHTRRAIAEGEQARLGHVPMKLAVADRRAAILPLGSEEDRAVESALVVHPSALLDALVGLFEVLWRTATPLRPAAFRSFASDLGEPSQAGALPVAPLGDFDADVLALLAAGLKDDAIARQLDVSLRTVQRRVRSLCDHLGAGTRFQAGLLAAHQNLLGG</sequence>
<protein>
    <submittedName>
        <fullName evidence="2">Transcriptional regulator</fullName>
    </submittedName>
</protein>
<gene>
    <name evidence="2" type="ORF">J2853_002849</name>
</gene>
<evidence type="ECO:0000313" key="3">
    <source>
        <dbReference type="Proteomes" id="UP001225356"/>
    </source>
</evidence>